<evidence type="ECO:0000313" key="11">
    <source>
        <dbReference type="Proteomes" id="UP000309676"/>
    </source>
</evidence>
<comment type="subcellular location">
    <subcellularLocation>
        <location evidence="1">Membrane</location>
        <topology evidence="1">Lipid-anchor</topology>
    </subcellularLocation>
</comment>
<keyword evidence="11" id="KW-1185">Reference proteome</keyword>
<dbReference type="Pfam" id="PF25198">
    <property type="entry name" value="Spore_GerAC_N"/>
    <property type="match status" value="1"/>
</dbReference>
<feature type="domain" description="Spore germination protein N-terminal" evidence="9">
    <location>
        <begin position="40"/>
        <end position="207"/>
    </location>
</feature>
<evidence type="ECO:0000256" key="3">
    <source>
        <dbReference type="ARBA" id="ARBA00022544"/>
    </source>
</evidence>
<proteinExistence type="inferred from homology"/>
<dbReference type="RefSeq" id="WP_138192944.1">
    <property type="nucleotide sequence ID" value="NZ_VCIW01000002.1"/>
</dbReference>
<keyword evidence="7" id="KW-0449">Lipoprotein</keyword>
<evidence type="ECO:0000256" key="5">
    <source>
        <dbReference type="ARBA" id="ARBA00023136"/>
    </source>
</evidence>
<keyword evidence="6" id="KW-0564">Palmitate</keyword>
<evidence type="ECO:0000256" key="4">
    <source>
        <dbReference type="ARBA" id="ARBA00022729"/>
    </source>
</evidence>
<protein>
    <submittedName>
        <fullName evidence="10">Ger(X)C family spore germination protein</fullName>
    </submittedName>
</protein>
<organism evidence="10 11">
    <name type="scientific">Paenibacillus antri</name>
    <dbReference type="NCBI Taxonomy" id="2582848"/>
    <lineage>
        <taxon>Bacteria</taxon>
        <taxon>Bacillati</taxon>
        <taxon>Bacillota</taxon>
        <taxon>Bacilli</taxon>
        <taxon>Bacillales</taxon>
        <taxon>Paenibacillaceae</taxon>
        <taxon>Paenibacillus</taxon>
    </lineage>
</organism>
<evidence type="ECO:0000256" key="1">
    <source>
        <dbReference type="ARBA" id="ARBA00004635"/>
    </source>
</evidence>
<dbReference type="GO" id="GO:0009847">
    <property type="term" value="P:spore germination"/>
    <property type="evidence" value="ECO:0007669"/>
    <property type="project" value="InterPro"/>
</dbReference>
<evidence type="ECO:0000259" key="9">
    <source>
        <dbReference type="Pfam" id="PF25198"/>
    </source>
</evidence>
<name>A0A5R9GGS1_9BACL</name>
<dbReference type="NCBIfam" id="TIGR02887">
    <property type="entry name" value="spore_ger_x_C"/>
    <property type="match status" value="1"/>
</dbReference>
<dbReference type="GO" id="GO:0016020">
    <property type="term" value="C:membrane"/>
    <property type="evidence" value="ECO:0007669"/>
    <property type="project" value="UniProtKB-SubCell"/>
</dbReference>
<keyword evidence="3" id="KW-0309">Germination</keyword>
<gene>
    <name evidence="10" type="ORF">FE782_04970</name>
</gene>
<comment type="caution">
    <text evidence="10">The sequence shown here is derived from an EMBL/GenBank/DDBJ whole genome shotgun (WGS) entry which is preliminary data.</text>
</comment>
<comment type="similarity">
    <text evidence="2">Belongs to the GerABKC lipoprotein family.</text>
</comment>
<accession>A0A5R9GGS1</accession>
<keyword evidence="4" id="KW-0732">Signal</keyword>
<reference evidence="10 11" key="1">
    <citation type="submission" date="2019-05" db="EMBL/GenBank/DDBJ databases">
        <authorList>
            <person name="Narsing Rao M.P."/>
            <person name="Li W.J."/>
        </authorList>
    </citation>
    <scope>NUCLEOTIDE SEQUENCE [LARGE SCALE GENOMIC DNA]</scope>
    <source>
        <strain evidence="10 11">SYSU_K30003</strain>
    </source>
</reference>
<dbReference type="EMBL" id="VCIW01000002">
    <property type="protein sequence ID" value="TLS53626.1"/>
    <property type="molecule type" value="Genomic_DNA"/>
</dbReference>
<evidence type="ECO:0000256" key="6">
    <source>
        <dbReference type="ARBA" id="ARBA00023139"/>
    </source>
</evidence>
<dbReference type="InterPro" id="IPR038501">
    <property type="entry name" value="Spore_GerAC_C_sf"/>
</dbReference>
<dbReference type="InterPro" id="IPR057336">
    <property type="entry name" value="GerAC_N"/>
</dbReference>
<evidence type="ECO:0000256" key="2">
    <source>
        <dbReference type="ARBA" id="ARBA00007886"/>
    </source>
</evidence>
<dbReference type="AlphaFoldDB" id="A0A5R9GGS1"/>
<dbReference type="Pfam" id="PF05504">
    <property type="entry name" value="Spore_GerAC"/>
    <property type="match status" value="1"/>
</dbReference>
<dbReference type="Gene3D" id="3.30.300.210">
    <property type="entry name" value="Nutrient germinant receptor protein C, domain 3"/>
    <property type="match status" value="1"/>
</dbReference>
<dbReference type="Proteomes" id="UP000309676">
    <property type="component" value="Unassembled WGS sequence"/>
</dbReference>
<keyword evidence="5" id="KW-0472">Membrane</keyword>
<evidence type="ECO:0000256" key="7">
    <source>
        <dbReference type="ARBA" id="ARBA00023288"/>
    </source>
</evidence>
<dbReference type="OrthoDB" id="9816067at2"/>
<dbReference type="PANTHER" id="PTHR35789">
    <property type="entry name" value="SPORE GERMINATION PROTEIN B3"/>
    <property type="match status" value="1"/>
</dbReference>
<evidence type="ECO:0000259" key="8">
    <source>
        <dbReference type="Pfam" id="PF05504"/>
    </source>
</evidence>
<dbReference type="InterPro" id="IPR008844">
    <property type="entry name" value="Spore_GerAC-like"/>
</dbReference>
<sequence length="429" mass="48702">MADSCWPGRHRGFDAVRAAKTCLAALLPAISGLLLAGCWDAHELEEYAFVTVVGVDVGERDDTIRVTYQISKPRNFASKESATTADKATEIVSIDTPSLYASRNLINAGTSRVLTLVQAKVLIVSEAFAKKGNLLLELESLVRERDFRRDIILITCRGKAEEFIRSNRPQLEKAPYRYYELITQTDSASGLVPDSQLHDFIVSSEGGDRSALTMLAGVREDDDREAQTEELDDLLAGELRIEGKNKVQFLGSAVYNDQKLIGLLTGRETRMAQLVRGKVKQFNAFVPDPEEEDKIVALLVRQQRRPDIRIDPFADPIRIDVAIDLDLDLTGQQNPNRRVTSNAYIERLQRAADERLTKQIEEVVRKSQEQFRCDFFGFYQTARQRCFTERCWDRVRWRERYSDAKVEVEIKTHIRRTGKQLDTVRGGNS</sequence>
<dbReference type="PANTHER" id="PTHR35789:SF1">
    <property type="entry name" value="SPORE GERMINATION PROTEIN B3"/>
    <property type="match status" value="1"/>
</dbReference>
<evidence type="ECO:0000313" key="10">
    <source>
        <dbReference type="EMBL" id="TLS53626.1"/>
    </source>
</evidence>
<dbReference type="InterPro" id="IPR046953">
    <property type="entry name" value="Spore_GerAC-like_C"/>
</dbReference>
<feature type="domain" description="Spore germination GerAC-like C-terminal" evidence="8">
    <location>
        <begin position="251"/>
        <end position="418"/>
    </location>
</feature>